<name>A0A9W9QV80_PENBR</name>
<protein>
    <submittedName>
        <fullName evidence="1">Uncharacterized protein</fullName>
    </submittedName>
</protein>
<dbReference type="Proteomes" id="UP001147695">
    <property type="component" value="Unassembled WGS sequence"/>
</dbReference>
<accession>A0A9W9QV80</accession>
<comment type="caution">
    <text evidence="1">The sequence shown here is derived from an EMBL/GenBank/DDBJ whole genome shotgun (WGS) entry which is preliminary data.</text>
</comment>
<dbReference type="EMBL" id="JAPZBQ010000002">
    <property type="protein sequence ID" value="KAJ5346266.1"/>
    <property type="molecule type" value="Genomic_DNA"/>
</dbReference>
<reference evidence="1" key="1">
    <citation type="submission" date="2022-12" db="EMBL/GenBank/DDBJ databases">
        <authorList>
            <person name="Petersen C."/>
        </authorList>
    </citation>
    <scope>NUCLEOTIDE SEQUENCE</scope>
    <source>
        <strain evidence="1">IBT 35673</strain>
    </source>
</reference>
<dbReference type="AlphaFoldDB" id="A0A9W9QV80"/>
<proteinExistence type="predicted"/>
<evidence type="ECO:0000313" key="2">
    <source>
        <dbReference type="Proteomes" id="UP001147695"/>
    </source>
</evidence>
<sequence>MKPKDKTLGKFIFIGIWFNSTEGIEHMLQKGFIKKRCIRCQHFGHLAWIYNQMPQYGHYTGQHNQKHYPLGVRAWCLNYSEKPWSPTIEYDKIGTENRNTDPQSLDLRARYSLNLETIYYHIPHPYKSQHLETILAHSPNRHKYYSHQDLDSRLSNPSLLYLLTPHTTIHRQQHISITNLHNNSKLHHSYNTK</sequence>
<gene>
    <name evidence="1" type="ORF">N7452_004270</name>
</gene>
<organism evidence="1 2">
    <name type="scientific">Penicillium brevicompactum</name>
    <dbReference type="NCBI Taxonomy" id="5074"/>
    <lineage>
        <taxon>Eukaryota</taxon>
        <taxon>Fungi</taxon>
        <taxon>Dikarya</taxon>
        <taxon>Ascomycota</taxon>
        <taxon>Pezizomycotina</taxon>
        <taxon>Eurotiomycetes</taxon>
        <taxon>Eurotiomycetidae</taxon>
        <taxon>Eurotiales</taxon>
        <taxon>Aspergillaceae</taxon>
        <taxon>Penicillium</taxon>
    </lineage>
</organism>
<evidence type="ECO:0000313" key="1">
    <source>
        <dbReference type="EMBL" id="KAJ5346266.1"/>
    </source>
</evidence>
<reference evidence="1" key="2">
    <citation type="journal article" date="2023" name="IMA Fungus">
        <title>Comparative genomic study of the Penicillium genus elucidates a diverse pangenome and 15 lateral gene transfer events.</title>
        <authorList>
            <person name="Petersen C."/>
            <person name="Sorensen T."/>
            <person name="Nielsen M.R."/>
            <person name="Sondergaard T.E."/>
            <person name="Sorensen J.L."/>
            <person name="Fitzpatrick D.A."/>
            <person name="Frisvad J.C."/>
            <person name="Nielsen K.L."/>
        </authorList>
    </citation>
    <scope>NUCLEOTIDE SEQUENCE</scope>
    <source>
        <strain evidence="1">IBT 35673</strain>
    </source>
</reference>